<reference evidence="2 3" key="1">
    <citation type="submission" date="2023-07" db="EMBL/GenBank/DDBJ databases">
        <title>Genomic Encyclopedia of Type Strains, Phase IV (KMG-IV): sequencing the most valuable type-strain genomes for metagenomic binning, comparative biology and taxonomic classification.</title>
        <authorList>
            <person name="Goeker M."/>
        </authorList>
    </citation>
    <scope>NUCLEOTIDE SEQUENCE [LARGE SCALE GENOMIC DNA]</scope>
    <source>
        <strain evidence="2 3">DSM 18695</strain>
    </source>
</reference>
<dbReference type="SUPFAM" id="SSF52980">
    <property type="entry name" value="Restriction endonuclease-like"/>
    <property type="match status" value="1"/>
</dbReference>
<dbReference type="PANTHER" id="PTHR30015">
    <property type="entry name" value="MRR RESTRICTION SYSTEM PROTEIN"/>
    <property type="match status" value="1"/>
</dbReference>
<dbReference type="InterPro" id="IPR011856">
    <property type="entry name" value="tRNA_endonuc-like_dom_sf"/>
</dbReference>
<evidence type="ECO:0000259" key="1">
    <source>
        <dbReference type="Pfam" id="PF04471"/>
    </source>
</evidence>
<dbReference type="Proteomes" id="UP001228905">
    <property type="component" value="Unassembled WGS sequence"/>
</dbReference>
<dbReference type="EMBL" id="JAUSVS010000001">
    <property type="protein sequence ID" value="MDQ0462395.1"/>
    <property type="molecule type" value="Genomic_DNA"/>
</dbReference>
<dbReference type="InterPro" id="IPR052906">
    <property type="entry name" value="Type_IV_Methyl-Rstrct_Enzyme"/>
</dbReference>
<name>A0ABU0IK57_9CAUL</name>
<dbReference type="InterPro" id="IPR007560">
    <property type="entry name" value="Restrct_endonuc_IV_Mrr"/>
</dbReference>
<proteinExistence type="predicted"/>
<keyword evidence="3" id="KW-1185">Reference proteome</keyword>
<accession>A0ABU0IK57</accession>
<dbReference type="RefSeq" id="WP_307344674.1">
    <property type="nucleotide sequence ID" value="NZ_JAUSVS010000001.1"/>
</dbReference>
<comment type="caution">
    <text evidence="2">The sequence shown here is derived from an EMBL/GenBank/DDBJ whole genome shotgun (WGS) entry which is preliminary data.</text>
</comment>
<dbReference type="InterPro" id="IPR011335">
    <property type="entry name" value="Restrct_endonuc-II-like"/>
</dbReference>
<sequence length="569" mass="63483">MTEIWVRSSNLENIVVGRVTARWNAAGNRILRYHLDLRHSKMNLFRELSAPELFILQSKVDTLVAAWDEKWVQHQGRQAVLSGKESAEDLTAAALLRLDGLNHILAHTLSVDDAVDWDALKDRSAYSMPKAFPKAEPVYAPSSAPVFTAPVVSFWKRLMGKATEITEQAERKHREALVRWEGVESQRKSEHKTALAAWNSEKEAFWADHERAQSAFLMEQAASNAKVDELQSALSSGDPEAVIEHATLVLEASDYGGLFEKSYTIQYQHDQRLLMVSYDLPSPDILPTIKAVKFIKATGELKETSITEREQKANFEAVAYQVCLRTVHELLEADVDQNIGKILFNGEVQFIDRRTGQEARSCLLSLLVDRGTFSAIDLSRIDPKACFKSLKGVSAASLASLTSIPPIMKMNKEDRRFIDGRDVVHMIDESVNLASMSWDDFEHLVRELFEQEFQARGGEVKVTRASSDGGVDAIAFDPDPISGGKIVIQAKRYTRTVGVSAVRDLYGTVMNEGASKGILVTTADYGPDAYEFANGKPITLMNGANLLHLMERHGHRARIDLREAREAMV</sequence>
<feature type="domain" description="Restriction endonuclease type IV Mrr" evidence="1">
    <location>
        <begin position="433"/>
        <end position="550"/>
    </location>
</feature>
<evidence type="ECO:0000313" key="3">
    <source>
        <dbReference type="Proteomes" id="UP001228905"/>
    </source>
</evidence>
<protein>
    <submittedName>
        <fullName evidence="2">Restriction system protein</fullName>
    </submittedName>
</protein>
<organism evidence="2 3">
    <name type="scientific">Caulobacter ginsengisoli</name>
    <dbReference type="NCBI Taxonomy" id="400775"/>
    <lineage>
        <taxon>Bacteria</taxon>
        <taxon>Pseudomonadati</taxon>
        <taxon>Pseudomonadota</taxon>
        <taxon>Alphaproteobacteria</taxon>
        <taxon>Caulobacterales</taxon>
        <taxon>Caulobacteraceae</taxon>
        <taxon>Caulobacter</taxon>
    </lineage>
</organism>
<evidence type="ECO:0000313" key="2">
    <source>
        <dbReference type="EMBL" id="MDQ0462395.1"/>
    </source>
</evidence>
<dbReference type="PANTHER" id="PTHR30015:SF7">
    <property type="entry name" value="TYPE IV METHYL-DIRECTED RESTRICTION ENZYME ECOKMRR"/>
    <property type="match status" value="1"/>
</dbReference>
<dbReference type="Gene3D" id="3.40.1350.10">
    <property type="match status" value="1"/>
</dbReference>
<dbReference type="Pfam" id="PF04471">
    <property type="entry name" value="Mrr_cat"/>
    <property type="match status" value="1"/>
</dbReference>
<gene>
    <name evidence="2" type="ORF">QO010_000143</name>
</gene>